<feature type="signal peptide" evidence="1">
    <location>
        <begin position="1"/>
        <end position="18"/>
    </location>
</feature>
<gene>
    <name evidence="2" type="ORF">QQF64_025628</name>
</gene>
<dbReference type="Proteomes" id="UP001558613">
    <property type="component" value="Unassembled WGS sequence"/>
</dbReference>
<evidence type="ECO:0000313" key="2">
    <source>
        <dbReference type="EMBL" id="KAL1278955.1"/>
    </source>
</evidence>
<protein>
    <recommendedName>
        <fullName evidence="4">Secreted protein</fullName>
    </recommendedName>
</protein>
<reference evidence="2 3" key="1">
    <citation type="submission" date="2023-09" db="EMBL/GenBank/DDBJ databases">
        <authorList>
            <person name="Wang M."/>
        </authorList>
    </citation>
    <scope>NUCLEOTIDE SEQUENCE [LARGE SCALE GENOMIC DNA]</scope>
    <source>
        <strain evidence="2">GT-2023</strain>
        <tissue evidence="2">Liver</tissue>
    </source>
</reference>
<evidence type="ECO:0000313" key="3">
    <source>
        <dbReference type="Proteomes" id="UP001558613"/>
    </source>
</evidence>
<evidence type="ECO:0000256" key="1">
    <source>
        <dbReference type="SAM" id="SignalP"/>
    </source>
</evidence>
<keyword evidence="1" id="KW-0732">Signal</keyword>
<accession>A0ABR3NPI8</accession>
<dbReference type="EMBL" id="JAYMGO010000003">
    <property type="protein sequence ID" value="KAL1278955.1"/>
    <property type="molecule type" value="Genomic_DNA"/>
</dbReference>
<comment type="caution">
    <text evidence="2">The sequence shown here is derived from an EMBL/GenBank/DDBJ whole genome shotgun (WGS) entry which is preliminary data.</text>
</comment>
<feature type="chain" id="PRO_5045130853" description="Secreted protein" evidence="1">
    <location>
        <begin position="19"/>
        <end position="91"/>
    </location>
</feature>
<name>A0ABR3NPI8_9TELE</name>
<sequence length="91" mass="9766">MNLLHLIESLCVSCGVSCVVCVSLSVPSLLRCVKGSHVRGSGRSAATLTAGFLRCQSNAGRRLEEETLMTSRNSHRGLTPPVFMHDLLAVQ</sequence>
<organism evidence="2 3">
    <name type="scientific">Cirrhinus molitorella</name>
    <name type="common">mud carp</name>
    <dbReference type="NCBI Taxonomy" id="172907"/>
    <lineage>
        <taxon>Eukaryota</taxon>
        <taxon>Metazoa</taxon>
        <taxon>Chordata</taxon>
        <taxon>Craniata</taxon>
        <taxon>Vertebrata</taxon>
        <taxon>Euteleostomi</taxon>
        <taxon>Actinopterygii</taxon>
        <taxon>Neopterygii</taxon>
        <taxon>Teleostei</taxon>
        <taxon>Ostariophysi</taxon>
        <taxon>Cypriniformes</taxon>
        <taxon>Cyprinidae</taxon>
        <taxon>Labeoninae</taxon>
        <taxon>Labeonini</taxon>
        <taxon>Cirrhinus</taxon>
    </lineage>
</organism>
<proteinExistence type="predicted"/>
<evidence type="ECO:0008006" key="4">
    <source>
        <dbReference type="Google" id="ProtNLM"/>
    </source>
</evidence>
<keyword evidence="3" id="KW-1185">Reference proteome</keyword>